<evidence type="ECO:0000313" key="4">
    <source>
        <dbReference type="EMBL" id="WZN44966.1"/>
    </source>
</evidence>
<name>A0ABZ2Z2S7_9BACT</name>
<feature type="chain" id="PRO_5046213559" evidence="2">
    <location>
        <begin position="20"/>
        <end position="307"/>
    </location>
</feature>
<dbReference type="PANTHER" id="PTHR48081:SF6">
    <property type="entry name" value="PEPTIDASE S9 PROLYL OLIGOPEPTIDASE CATALYTIC DOMAIN-CONTAINING PROTEIN"/>
    <property type="match status" value="1"/>
</dbReference>
<dbReference type="SUPFAM" id="SSF53474">
    <property type="entry name" value="alpha/beta-Hydrolases"/>
    <property type="match status" value="1"/>
</dbReference>
<dbReference type="Pfam" id="PF20434">
    <property type="entry name" value="BD-FAE"/>
    <property type="match status" value="1"/>
</dbReference>
<accession>A0ABZ2Z2S7</accession>
<organism evidence="4 5">
    <name type="scientific">Chitinophaga caseinilytica</name>
    <dbReference type="NCBI Taxonomy" id="2267521"/>
    <lineage>
        <taxon>Bacteria</taxon>
        <taxon>Pseudomonadati</taxon>
        <taxon>Bacteroidota</taxon>
        <taxon>Chitinophagia</taxon>
        <taxon>Chitinophagales</taxon>
        <taxon>Chitinophagaceae</taxon>
        <taxon>Chitinophaga</taxon>
    </lineage>
</organism>
<feature type="domain" description="BD-FAE-like" evidence="3">
    <location>
        <begin position="61"/>
        <end position="253"/>
    </location>
</feature>
<protein>
    <submittedName>
        <fullName evidence="4">Alpha/beta hydrolase</fullName>
    </submittedName>
</protein>
<evidence type="ECO:0000313" key="5">
    <source>
        <dbReference type="Proteomes" id="UP001449657"/>
    </source>
</evidence>
<gene>
    <name evidence="4" type="ORF">WJU22_18885</name>
</gene>
<keyword evidence="5" id="KW-1185">Reference proteome</keyword>
<dbReference type="PANTHER" id="PTHR48081">
    <property type="entry name" value="AB HYDROLASE SUPERFAMILY PROTEIN C4A8.06C"/>
    <property type="match status" value="1"/>
</dbReference>
<dbReference type="RefSeq" id="WP_341839725.1">
    <property type="nucleotide sequence ID" value="NZ_CP149792.1"/>
</dbReference>
<evidence type="ECO:0000256" key="1">
    <source>
        <dbReference type="ARBA" id="ARBA00022801"/>
    </source>
</evidence>
<dbReference type="InterPro" id="IPR050300">
    <property type="entry name" value="GDXG_lipolytic_enzyme"/>
</dbReference>
<evidence type="ECO:0000259" key="3">
    <source>
        <dbReference type="Pfam" id="PF20434"/>
    </source>
</evidence>
<dbReference type="GO" id="GO:0016787">
    <property type="term" value="F:hydrolase activity"/>
    <property type="evidence" value="ECO:0007669"/>
    <property type="project" value="UniProtKB-KW"/>
</dbReference>
<keyword evidence="1 4" id="KW-0378">Hydrolase</keyword>
<keyword evidence="2" id="KW-0732">Signal</keyword>
<proteinExistence type="predicted"/>
<dbReference type="EMBL" id="CP150096">
    <property type="protein sequence ID" value="WZN44966.1"/>
    <property type="molecule type" value="Genomic_DNA"/>
</dbReference>
<dbReference type="InterPro" id="IPR029058">
    <property type="entry name" value="AB_hydrolase_fold"/>
</dbReference>
<dbReference type="Proteomes" id="UP001449657">
    <property type="component" value="Chromosome"/>
</dbReference>
<sequence length="307" mass="33671">MLYKFFIALSLVFSLQHAAAQDIPLYEGAIPNSRPAPEGYAEKDSLGRIFRVTKPVLIPFFPPEGKANGTAVLIFPGGGYFLLSMPACEEIARALADSGITAFIVKYRLPSDVIMKDKSTGPLQDALSAIRLVRRRAAEWGIDTHKVGLMGLSAGGHLASMVATQQERTAIPNPENTDLRPDFLALLYPVIIYDPAVPRTRENLIGKNPSTETLRQYSTDQSVSSKTPPAFLVHAADDSVIPLKNTLAFFNALIQHNVKTELHVLQTGDHGFALTDLPSGGQWFQMFQSWLRENGWLTTTGNSRPLP</sequence>
<feature type="signal peptide" evidence="2">
    <location>
        <begin position="1"/>
        <end position="19"/>
    </location>
</feature>
<dbReference type="InterPro" id="IPR049492">
    <property type="entry name" value="BD-FAE-like_dom"/>
</dbReference>
<reference evidence="4 5" key="1">
    <citation type="submission" date="2024-03" db="EMBL/GenBank/DDBJ databases">
        <title>Chitinophaga caseinilytica sp. nov., a casein hydrolysing bacterium isolated from forest soil.</title>
        <authorList>
            <person name="Lee D.S."/>
            <person name="Han D.M."/>
            <person name="Baek J.H."/>
            <person name="Choi D.G."/>
            <person name="Jeon J.H."/>
            <person name="Jeon C.O."/>
        </authorList>
    </citation>
    <scope>NUCLEOTIDE SEQUENCE [LARGE SCALE GENOMIC DNA]</scope>
    <source>
        <strain evidence="4 5">KACC 19118</strain>
    </source>
</reference>
<evidence type="ECO:0000256" key="2">
    <source>
        <dbReference type="SAM" id="SignalP"/>
    </source>
</evidence>
<dbReference type="Gene3D" id="3.40.50.1820">
    <property type="entry name" value="alpha/beta hydrolase"/>
    <property type="match status" value="1"/>
</dbReference>